<dbReference type="InterPro" id="IPR051798">
    <property type="entry name" value="Class-II_PLP-Dep_Aminotrans"/>
</dbReference>
<keyword evidence="2" id="KW-0663">Pyridoxal phosphate</keyword>
<dbReference type="InterPro" id="IPR015422">
    <property type="entry name" value="PyrdxlP-dep_Trfase_small"/>
</dbReference>
<evidence type="ECO:0000256" key="1">
    <source>
        <dbReference type="ARBA" id="ARBA00001933"/>
    </source>
</evidence>
<name>A0A382DS34_9ZZZZ</name>
<feature type="non-terminal residue" evidence="3">
    <location>
        <position position="111"/>
    </location>
</feature>
<dbReference type="AlphaFoldDB" id="A0A382DS34"/>
<gene>
    <name evidence="3" type="ORF">METZ01_LOCUS194160</name>
</gene>
<dbReference type="PANTHER" id="PTHR43525">
    <property type="entry name" value="PROTEIN MALY"/>
    <property type="match status" value="1"/>
</dbReference>
<dbReference type="InterPro" id="IPR015424">
    <property type="entry name" value="PyrdxlP-dep_Trfase"/>
</dbReference>
<protein>
    <recommendedName>
        <fullName evidence="4">Aminotransferase class I/classII domain-containing protein</fullName>
    </recommendedName>
</protein>
<sequence length="111" mass="12771">MSHADPFFDEVPDRRGRNSLKWGKYEGRDILPLWVADMDYRAPPEVVEIAKEHAEFGNFGYGKASPTLTELVIERMDRLHDWQIQPNWLVWLPGMVCGFNIAIRAIGNEGD</sequence>
<dbReference type="InterPro" id="IPR015421">
    <property type="entry name" value="PyrdxlP-dep_Trfase_major"/>
</dbReference>
<dbReference type="PANTHER" id="PTHR43525:SF1">
    <property type="entry name" value="PROTEIN MALY"/>
    <property type="match status" value="1"/>
</dbReference>
<comment type="cofactor">
    <cofactor evidence="1">
        <name>pyridoxal 5'-phosphate</name>
        <dbReference type="ChEBI" id="CHEBI:597326"/>
    </cofactor>
</comment>
<evidence type="ECO:0000313" key="3">
    <source>
        <dbReference type="EMBL" id="SVB41306.1"/>
    </source>
</evidence>
<reference evidence="3" key="1">
    <citation type="submission" date="2018-05" db="EMBL/GenBank/DDBJ databases">
        <authorList>
            <person name="Lanie J.A."/>
            <person name="Ng W.-L."/>
            <person name="Kazmierczak K.M."/>
            <person name="Andrzejewski T.M."/>
            <person name="Davidsen T.M."/>
            <person name="Wayne K.J."/>
            <person name="Tettelin H."/>
            <person name="Glass J.I."/>
            <person name="Rusch D."/>
            <person name="Podicherti R."/>
            <person name="Tsui H.-C.T."/>
            <person name="Winkler M.E."/>
        </authorList>
    </citation>
    <scope>NUCLEOTIDE SEQUENCE</scope>
</reference>
<dbReference type="EMBL" id="UINC01040854">
    <property type="protein sequence ID" value="SVB41306.1"/>
    <property type="molecule type" value="Genomic_DNA"/>
</dbReference>
<dbReference type="SUPFAM" id="SSF53383">
    <property type="entry name" value="PLP-dependent transferases"/>
    <property type="match status" value="1"/>
</dbReference>
<evidence type="ECO:0000256" key="2">
    <source>
        <dbReference type="ARBA" id="ARBA00022898"/>
    </source>
</evidence>
<organism evidence="3">
    <name type="scientific">marine metagenome</name>
    <dbReference type="NCBI Taxonomy" id="408172"/>
    <lineage>
        <taxon>unclassified sequences</taxon>
        <taxon>metagenomes</taxon>
        <taxon>ecological metagenomes</taxon>
    </lineage>
</organism>
<dbReference type="Gene3D" id="3.90.1150.10">
    <property type="entry name" value="Aspartate Aminotransferase, domain 1"/>
    <property type="match status" value="1"/>
</dbReference>
<dbReference type="Gene3D" id="3.40.640.10">
    <property type="entry name" value="Type I PLP-dependent aspartate aminotransferase-like (Major domain)"/>
    <property type="match status" value="1"/>
</dbReference>
<evidence type="ECO:0008006" key="4">
    <source>
        <dbReference type="Google" id="ProtNLM"/>
    </source>
</evidence>
<proteinExistence type="predicted"/>
<accession>A0A382DS34</accession>